<name>A0A9E7DKJ6_9FIRM</name>
<dbReference type="GO" id="GO:0005829">
    <property type="term" value="C:cytosol"/>
    <property type="evidence" value="ECO:0007669"/>
    <property type="project" value="TreeGrafter"/>
</dbReference>
<evidence type="ECO:0000313" key="5">
    <source>
        <dbReference type="Proteomes" id="UP000831151"/>
    </source>
</evidence>
<proteinExistence type="predicted"/>
<dbReference type="Gene3D" id="3.40.50.1580">
    <property type="entry name" value="Nucleoside phosphorylase domain"/>
    <property type="match status" value="1"/>
</dbReference>
<dbReference type="EMBL" id="CP096649">
    <property type="protein sequence ID" value="UQK59462.1"/>
    <property type="molecule type" value="Genomic_DNA"/>
</dbReference>
<dbReference type="CDD" id="cd09010">
    <property type="entry name" value="MTAP_SsMTAPII_like_MTIP"/>
    <property type="match status" value="1"/>
</dbReference>
<evidence type="ECO:0000256" key="2">
    <source>
        <dbReference type="ARBA" id="ARBA00022679"/>
    </source>
</evidence>
<feature type="domain" description="Nucleoside phosphorylase" evidence="3">
    <location>
        <begin position="34"/>
        <end position="224"/>
    </location>
</feature>
<dbReference type="GO" id="GO:0009116">
    <property type="term" value="P:nucleoside metabolic process"/>
    <property type="evidence" value="ECO:0007669"/>
    <property type="project" value="InterPro"/>
</dbReference>
<dbReference type="Pfam" id="PF01048">
    <property type="entry name" value="PNP_UDP_1"/>
    <property type="match status" value="1"/>
</dbReference>
<dbReference type="AlphaFoldDB" id="A0A9E7DKJ6"/>
<dbReference type="InterPro" id="IPR000845">
    <property type="entry name" value="Nucleoside_phosphorylase_d"/>
</dbReference>
<keyword evidence="1" id="KW-0328">Glycosyltransferase</keyword>
<gene>
    <name evidence="4" type="ORF">M1R53_02050</name>
</gene>
<dbReference type="InterPro" id="IPR035994">
    <property type="entry name" value="Nucleoside_phosphorylase_sf"/>
</dbReference>
<dbReference type="PANTHER" id="PTHR42679:SF2">
    <property type="entry name" value="S-METHYL-5'-THIOADENOSINE PHOSPHORYLASE"/>
    <property type="match status" value="1"/>
</dbReference>
<dbReference type="SUPFAM" id="SSF53167">
    <property type="entry name" value="Purine and uridine phosphorylases"/>
    <property type="match status" value="1"/>
</dbReference>
<sequence>MFKYAIIGGTALKSMKSIETKSIENEYGVCEYNVLNEDTIFVPRHGMNYSVPPTFINYRANVKAMKDLGVEYAYAINSVGSLREEIEPLTIVMANDFFDFTKKRDYTFFTGLDKGVKFIAMDEPYSLEMNRLFEEKYDGKISTGVLVTTEGPKFETKIENKFYKSIGGDVVGMTGSPEVILMNELGIKYASLNVVGNYGTGVTDKHVEITNEQENIALKAAHVVLDIFKNGLDFNDGAKFL</sequence>
<reference evidence="4" key="1">
    <citation type="submission" date="2022-04" db="EMBL/GenBank/DDBJ databases">
        <title>Complete genome sequences of Ezakiella coagulans and Fenollaria massiliensis.</title>
        <authorList>
            <person name="France M.T."/>
            <person name="Clifford J."/>
            <person name="Narina S."/>
            <person name="Rutt L."/>
            <person name="Ravel J."/>
        </authorList>
    </citation>
    <scope>NUCLEOTIDE SEQUENCE</scope>
    <source>
        <strain evidence="4">C0061C2</strain>
    </source>
</reference>
<keyword evidence="2" id="KW-0808">Transferase</keyword>
<protein>
    <submittedName>
        <fullName evidence="4">MTAP family purine nucleoside phosphorylase</fullName>
    </submittedName>
</protein>
<evidence type="ECO:0000256" key="1">
    <source>
        <dbReference type="ARBA" id="ARBA00022676"/>
    </source>
</evidence>
<dbReference type="PANTHER" id="PTHR42679">
    <property type="entry name" value="S-METHYL-5'-THIOADENOSINE PHOSPHORYLASE"/>
    <property type="match status" value="1"/>
</dbReference>
<dbReference type="KEGG" id="fms:M1R53_02050"/>
<dbReference type="GO" id="GO:0017061">
    <property type="term" value="F:S-methyl-5-thioadenosine phosphorylase activity"/>
    <property type="evidence" value="ECO:0007669"/>
    <property type="project" value="InterPro"/>
</dbReference>
<keyword evidence="5" id="KW-1185">Reference proteome</keyword>
<dbReference type="GO" id="GO:0019509">
    <property type="term" value="P:L-methionine salvage from methylthioadenosine"/>
    <property type="evidence" value="ECO:0007669"/>
    <property type="project" value="TreeGrafter"/>
</dbReference>
<evidence type="ECO:0000259" key="3">
    <source>
        <dbReference type="Pfam" id="PF01048"/>
    </source>
</evidence>
<evidence type="ECO:0000313" key="4">
    <source>
        <dbReference type="EMBL" id="UQK59462.1"/>
    </source>
</evidence>
<organism evidence="4 5">
    <name type="scientific">Fenollaria massiliensis</name>
    <dbReference type="NCBI Taxonomy" id="938288"/>
    <lineage>
        <taxon>Bacteria</taxon>
        <taxon>Bacillati</taxon>
        <taxon>Bacillota</taxon>
        <taxon>Clostridia</taxon>
        <taxon>Eubacteriales</taxon>
        <taxon>Fenollaria</taxon>
    </lineage>
</organism>
<accession>A0A9E7DKJ6</accession>
<dbReference type="RefSeq" id="WP_249242891.1">
    <property type="nucleotide sequence ID" value="NZ_CP096649.1"/>
</dbReference>
<dbReference type="InterPro" id="IPR010044">
    <property type="entry name" value="MTAP"/>
</dbReference>
<dbReference type="Proteomes" id="UP000831151">
    <property type="component" value="Chromosome"/>
</dbReference>